<reference evidence="2" key="1">
    <citation type="journal article" date="2010" name="Science">
        <title>Signatures of adaptation to obligate biotrophy in the Hyaloperonospora arabidopsidis genome.</title>
        <authorList>
            <person name="Baxter L."/>
            <person name="Tripathy S."/>
            <person name="Ishaque N."/>
            <person name="Boot N."/>
            <person name="Cabral A."/>
            <person name="Kemen E."/>
            <person name="Thines M."/>
            <person name="Ah-Fong A."/>
            <person name="Anderson R."/>
            <person name="Badejoko W."/>
            <person name="Bittner-Eddy P."/>
            <person name="Boore J.L."/>
            <person name="Chibucos M.C."/>
            <person name="Coates M."/>
            <person name="Dehal P."/>
            <person name="Delehaunty K."/>
            <person name="Dong S."/>
            <person name="Downton P."/>
            <person name="Dumas B."/>
            <person name="Fabro G."/>
            <person name="Fronick C."/>
            <person name="Fuerstenberg S.I."/>
            <person name="Fulton L."/>
            <person name="Gaulin E."/>
            <person name="Govers F."/>
            <person name="Hughes L."/>
            <person name="Humphray S."/>
            <person name="Jiang R.H."/>
            <person name="Judelson H."/>
            <person name="Kamoun S."/>
            <person name="Kyung K."/>
            <person name="Meijer H."/>
            <person name="Minx P."/>
            <person name="Morris P."/>
            <person name="Nelson J."/>
            <person name="Phuntumart V."/>
            <person name="Qutob D."/>
            <person name="Rehmany A."/>
            <person name="Rougon-Cardoso A."/>
            <person name="Ryden P."/>
            <person name="Torto-Alalibo T."/>
            <person name="Studholme D."/>
            <person name="Wang Y."/>
            <person name="Win J."/>
            <person name="Wood J."/>
            <person name="Clifton S.W."/>
            <person name="Rogers J."/>
            <person name="Van den Ackerveken G."/>
            <person name="Jones J.D."/>
            <person name="McDowell J.M."/>
            <person name="Beynon J."/>
            <person name="Tyler B.M."/>
        </authorList>
    </citation>
    <scope>NUCLEOTIDE SEQUENCE [LARGE SCALE GENOMIC DNA]</scope>
    <source>
        <strain evidence="2">Emoy2</strain>
    </source>
</reference>
<name>M4BC08_HYAAE</name>
<reference evidence="1" key="2">
    <citation type="submission" date="2015-06" db="UniProtKB">
        <authorList>
            <consortium name="EnsemblProtists"/>
        </authorList>
    </citation>
    <scope>IDENTIFICATION</scope>
    <source>
        <strain evidence="1">Emoy2</strain>
    </source>
</reference>
<keyword evidence="2" id="KW-1185">Reference proteome</keyword>
<sequence length="84" mass="9095">MLHGAGHEGDWIPGTLGIIEVVRSAGGNPQFKMSRERDAVVGINSGCMIKRSASHVIVGEWWKVQVALGIYARASTFSRILGLF</sequence>
<evidence type="ECO:0000313" key="1">
    <source>
        <dbReference type="EnsemblProtists" id="HpaP803823"/>
    </source>
</evidence>
<dbReference type="AlphaFoldDB" id="M4BC08"/>
<dbReference type="EnsemblProtists" id="HpaT803823">
    <property type="protein sequence ID" value="HpaP803823"/>
    <property type="gene ID" value="HpaG803823"/>
</dbReference>
<dbReference type="HOGENOM" id="CLU_2532298_0_0_1"/>
<dbReference type="Proteomes" id="UP000011713">
    <property type="component" value="Unassembled WGS sequence"/>
</dbReference>
<dbReference type="InParanoid" id="M4BC08"/>
<dbReference type="EMBL" id="JH598116">
    <property type="status" value="NOT_ANNOTATED_CDS"/>
    <property type="molecule type" value="Genomic_DNA"/>
</dbReference>
<dbReference type="VEuPathDB" id="FungiDB:HpaG803823"/>
<proteinExistence type="predicted"/>
<accession>M4BC08</accession>
<organism evidence="1 2">
    <name type="scientific">Hyaloperonospora arabidopsidis (strain Emoy2)</name>
    <name type="common">Downy mildew agent</name>
    <name type="synonym">Peronospora arabidopsidis</name>
    <dbReference type="NCBI Taxonomy" id="559515"/>
    <lineage>
        <taxon>Eukaryota</taxon>
        <taxon>Sar</taxon>
        <taxon>Stramenopiles</taxon>
        <taxon>Oomycota</taxon>
        <taxon>Peronosporomycetes</taxon>
        <taxon>Peronosporales</taxon>
        <taxon>Peronosporaceae</taxon>
        <taxon>Hyaloperonospora</taxon>
    </lineage>
</organism>
<evidence type="ECO:0000313" key="2">
    <source>
        <dbReference type="Proteomes" id="UP000011713"/>
    </source>
</evidence>
<protein>
    <submittedName>
        <fullName evidence="1">Uncharacterized protein</fullName>
    </submittedName>
</protein>